<feature type="transmembrane region" description="Helical" evidence="1">
    <location>
        <begin position="286"/>
        <end position="306"/>
    </location>
</feature>
<dbReference type="Proteomes" id="UP000283374">
    <property type="component" value="Unassembled WGS sequence"/>
</dbReference>
<dbReference type="Gene3D" id="2.60.40.10">
    <property type="entry name" value="Immunoglobulins"/>
    <property type="match status" value="1"/>
</dbReference>
<feature type="signal peptide" evidence="2">
    <location>
        <begin position="1"/>
        <end position="24"/>
    </location>
</feature>
<dbReference type="EMBL" id="QWKP01000217">
    <property type="protein sequence ID" value="RHA38072.1"/>
    <property type="molecule type" value="Genomic_DNA"/>
</dbReference>
<organism evidence="4 5">
    <name type="scientific">Cellulomonas rhizosphaerae</name>
    <dbReference type="NCBI Taxonomy" id="2293719"/>
    <lineage>
        <taxon>Bacteria</taxon>
        <taxon>Bacillati</taxon>
        <taxon>Actinomycetota</taxon>
        <taxon>Actinomycetes</taxon>
        <taxon>Micrococcales</taxon>
        <taxon>Cellulomonadaceae</taxon>
        <taxon>Cellulomonas</taxon>
    </lineage>
</organism>
<feature type="chain" id="PRO_5039643094" evidence="2">
    <location>
        <begin position="25"/>
        <end position="326"/>
    </location>
</feature>
<evidence type="ECO:0000313" key="4">
    <source>
        <dbReference type="EMBL" id="RHA38072.1"/>
    </source>
</evidence>
<keyword evidence="1" id="KW-0812">Transmembrane</keyword>
<feature type="domain" description="WxL Interacting Protein peptidoglycan binding" evidence="3">
    <location>
        <begin position="43"/>
        <end position="141"/>
    </location>
</feature>
<name>A0A413RIC8_9CELL</name>
<keyword evidence="1" id="KW-0472">Membrane</keyword>
<protein>
    <submittedName>
        <fullName evidence="4">DUF916 domain-containing protein</fullName>
    </submittedName>
</protein>
<dbReference type="InterPro" id="IPR010317">
    <property type="entry name" value="WxLIP_PGBD"/>
</dbReference>
<dbReference type="AlphaFoldDB" id="A0A413RIC8"/>
<keyword evidence="1" id="KW-1133">Transmembrane helix</keyword>
<dbReference type="InterPro" id="IPR013783">
    <property type="entry name" value="Ig-like_fold"/>
</dbReference>
<evidence type="ECO:0000256" key="2">
    <source>
        <dbReference type="SAM" id="SignalP"/>
    </source>
</evidence>
<dbReference type="RefSeq" id="WP_118768247.1">
    <property type="nucleotide sequence ID" value="NZ_QWKP01000217.1"/>
</dbReference>
<evidence type="ECO:0000256" key="1">
    <source>
        <dbReference type="SAM" id="Phobius"/>
    </source>
</evidence>
<evidence type="ECO:0000313" key="5">
    <source>
        <dbReference type="Proteomes" id="UP000283374"/>
    </source>
</evidence>
<reference evidence="4 5" key="1">
    <citation type="submission" date="2018-08" db="EMBL/GenBank/DDBJ databases">
        <title>Cellulomonas rhizosphaerae sp. nov., a novel actinomycete isolated from soil.</title>
        <authorList>
            <person name="Tian Y."/>
        </authorList>
    </citation>
    <scope>NUCLEOTIDE SEQUENCE [LARGE SCALE GENOMIC DNA]</scope>
    <source>
        <strain evidence="4 5">NEAU-TCZ24</strain>
    </source>
</reference>
<keyword evidence="5" id="KW-1185">Reference proteome</keyword>
<proteinExistence type="predicted"/>
<sequence length="326" mass="33513">MRTFAAIVVGLLALLAGGSPVAAADDGQVTWAVAPADNDLGASRPNFGYEVEPGDTLDDAFVVTNRTAAPLTLAVYAADAFTTSSGQLDLLPAGEPSTDVGTWVALDEDEVTLDAGEAATIPFTVTVPDDATPGDHSGGIVTSFRSAQGGSTVALDSRLGSRMHVRVAGELTPAIDATDVRVDYHPSWNPFAAGSATVTYVLRNTGNTRAAATDSASVAGPLGLLSSGSAQQDTPELTARSAIERQIEVTGVWPTVRLSARVEVLPESVGVGGATLPTLTVEGSAWAMPWSLLVLVLIVVVGAVLVPSVRERRRRSAPPAEVPVHA</sequence>
<evidence type="ECO:0000259" key="3">
    <source>
        <dbReference type="Pfam" id="PF06030"/>
    </source>
</evidence>
<dbReference type="GO" id="GO:0005975">
    <property type="term" value="P:carbohydrate metabolic process"/>
    <property type="evidence" value="ECO:0007669"/>
    <property type="project" value="UniProtKB-ARBA"/>
</dbReference>
<keyword evidence="2" id="KW-0732">Signal</keyword>
<accession>A0A413RIC8</accession>
<comment type="caution">
    <text evidence="4">The sequence shown here is derived from an EMBL/GenBank/DDBJ whole genome shotgun (WGS) entry which is preliminary data.</text>
</comment>
<dbReference type="Pfam" id="PF06030">
    <property type="entry name" value="WxLIP_PGBD"/>
    <property type="match status" value="1"/>
</dbReference>
<dbReference type="OrthoDB" id="4336304at2"/>
<gene>
    <name evidence="4" type="ORF">D1825_15130</name>
</gene>